<sequence length="156" mass="17494">MIIYGTLISIAVAVAGQLTVWSRPVISKGHIVVFQGKVFYPGERFVMRPWFFYDPIFFKENGVSAKFPVGKHPKQLFSADVVLDINTAKMRGVRSLDGDLSKEVLDKVRREVLRRGQTESFVEIVNNPREFRFDAAGFPAVWSGGATFVAEVKSPI</sequence>
<comment type="caution">
    <text evidence="1">The sequence shown here is derived from an EMBL/GenBank/DDBJ whole genome shotgun (WGS) entry which is preliminary data.</text>
</comment>
<accession>A0A2H0VIT3</accession>
<dbReference type="AlphaFoldDB" id="A0A2H0VIT3"/>
<name>A0A2H0VIT3_9BACT</name>
<protein>
    <recommendedName>
        <fullName evidence="3">Band 7 domain-containing protein</fullName>
    </recommendedName>
</protein>
<gene>
    <name evidence="1" type="ORF">COT89_00735</name>
</gene>
<organism evidence="1 2">
    <name type="scientific">Candidatus Colwellbacteria bacterium CG10_big_fil_rev_8_21_14_0_10_42_22</name>
    <dbReference type="NCBI Taxonomy" id="1974540"/>
    <lineage>
        <taxon>Bacteria</taxon>
        <taxon>Candidatus Colwelliibacteriota</taxon>
    </lineage>
</organism>
<proteinExistence type="predicted"/>
<dbReference type="EMBL" id="PFAH01000002">
    <property type="protein sequence ID" value="PIR98220.1"/>
    <property type="molecule type" value="Genomic_DNA"/>
</dbReference>
<reference evidence="2" key="1">
    <citation type="submission" date="2017-09" db="EMBL/GenBank/DDBJ databases">
        <title>Depth-based differentiation of microbial function through sediment-hosted aquifers and enrichment of novel symbionts in the deep terrestrial subsurface.</title>
        <authorList>
            <person name="Probst A.J."/>
            <person name="Ladd B."/>
            <person name="Jarett J.K."/>
            <person name="Geller-Mcgrath D.E."/>
            <person name="Sieber C.M.K."/>
            <person name="Emerson J.B."/>
            <person name="Anantharaman K."/>
            <person name="Thomas B.C."/>
            <person name="Malmstrom R."/>
            <person name="Stieglmeier M."/>
            <person name="Klingl A."/>
            <person name="Woyke T."/>
            <person name="Ryan C.M."/>
            <person name="Banfield J.F."/>
        </authorList>
    </citation>
    <scope>NUCLEOTIDE SEQUENCE [LARGE SCALE GENOMIC DNA]</scope>
</reference>
<dbReference type="Proteomes" id="UP000231466">
    <property type="component" value="Unassembled WGS sequence"/>
</dbReference>
<evidence type="ECO:0008006" key="3">
    <source>
        <dbReference type="Google" id="ProtNLM"/>
    </source>
</evidence>
<evidence type="ECO:0000313" key="1">
    <source>
        <dbReference type="EMBL" id="PIR98220.1"/>
    </source>
</evidence>
<evidence type="ECO:0000313" key="2">
    <source>
        <dbReference type="Proteomes" id="UP000231466"/>
    </source>
</evidence>